<dbReference type="Gene3D" id="3.40.50.970">
    <property type="match status" value="1"/>
</dbReference>
<dbReference type="GO" id="GO:0005829">
    <property type="term" value="C:cytosol"/>
    <property type="evidence" value="ECO:0007669"/>
    <property type="project" value="TreeGrafter"/>
</dbReference>
<evidence type="ECO:0000259" key="7">
    <source>
        <dbReference type="SMART" id="SM00861"/>
    </source>
</evidence>
<dbReference type="GO" id="GO:0030976">
    <property type="term" value="F:thiamine pyrophosphate binding"/>
    <property type="evidence" value="ECO:0007669"/>
    <property type="project" value="InterPro"/>
</dbReference>
<dbReference type="KEGG" id="als:DJ013_08170"/>
<dbReference type="InterPro" id="IPR032106">
    <property type="entry name" value="2-oxogl_dehyd_N"/>
</dbReference>
<evidence type="ECO:0000256" key="4">
    <source>
        <dbReference type="ARBA" id="ARBA00012280"/>
    </source>
</evidence>
<dbReference type="Pfam" id="PF02779">
    <property type="entry name" value="Transket_pyr"/>
    <property type="match status" value="1"/>
</dbReference>
<dbReference type="InterPro" id="IPR001017">
    <property type="entry name" value="DH_E1"/>
</dbReference>
<dbReference type="GO" id="GO:0045252">
    <property type="term" value="C:oxoglutarate dehydrogenase complex"/>
    <property type="evidence" value="ECO:0007669"/>
    <property type="project" value="TreeGrafter"/>
</dbReference>
<dbReference type="InterPro" id="IPR029061">
    <property type="entry name" value="THDP-binding"/>
</dbReference>
<feature type="domain" description="Transketolase-like pyrimidine-binding" evidence="7">
    <location>
        <begin position="585"/>
        <end position="778"/>
    </location>
</feature>
<comment type="similarity">
    <text evidence="3">Belongs to the alpha-ketoglutarate dehydrogenase family.</text>
</comment>
<evidence type="ECO:0000256" key="6">
    <source>
        <dbReference type="ARBA" id="ARBA00023052"/>
    </source>
</evidence>
<keyword evidence="9" id="KW-1185">Reference proteome</keyword>
<keyword evidence="6" id="KW-0786">Thiamine pyrophosphate</keyword>
<dbReference type="RefSeq" id="WP_111371250.1">
    <property type="nucleotide sequence ID" value="NZ_CP029480.1"/>
</dbReference>
<evidence type="ECO:0000313" key="8">
    <source>
        <dbReference type="EMBL" id="AWV98148.1"/>
    </source>
</evidence>
<dbReference type="PANTHER" id="PTHR23152">
    <property type="entry name" value="2-OXOGLUTARATE DEHYDROGENASE"/>
    <property type="match status" value="1"/>
</dbReference>
<dbReference type="OrthoDB" id="9759785at2"/>
<sequence>MDQYSYLANADVSAIESLYQQFKENPESVDESWRNFFKGFEFSETWKSDGATNAVTDKSNEHVRKEIEVVHLIRGIRARGHMAAKINPLWPERKHNPSLDLEDFKLSEADLDTVFEAGIEVLGRPATLREINDTLRKVYLGPIGFEYQYIRDRKIKGWFRRKIEAEYINFKPSPEQQKRILKKLNEAAAFENFLHTKYLGKKRFSIEGGESTIPALDAAILKGAELGVEEVVIGMAHRGRLNVLTNIMQKPYEQIFNEFEENIEEEEYSDGDVKYHMGYTSQVLTPAGKRVSLKLMSNPSHLEAVDPVVLGYARARADGHFESHGRKINDFDDIYDKILPIIIHGDASLAGQGIAYEIAQMSNLKGYYVGGAIHFIINNQVGFTTDNDDARSSLYCSDVAKILDTPIFHVNGDDPEAVVYAMQLAIEFRQEFNKDVFIDMICYRKYGHNEADEPKFTQPAMYKYINKHKNPRDVYLQKLKDQGEDNIGLAKQLKASFDSNLQELLAKVKQRQLPYEVPKLERDWQELRKSKKEDFLVSPETGIDKDAIAIIGEALSNIPKGFKAIKQITKVLAERKSIFAGEKEFNWAAAELMAFGSILNDGKWLRMTGQDVQRGTFSHRHAVLHDTTTNETYSNLEHIKEGQGKLELYNSLLSEYAVMGFEYGYALANPNALVIWEAQFGDFANGAQTMIDQFISAAESKWKTQNGLVLLLPHGYEGQGPEHSNARPERFLQLSAEYNMYVCACTTPANFFHMLRRQLALPFRKPCVHMSPKSMLRHPGAISKMEDFLPGTKFQETYGDDYADPKKVKRVLLCSGKIYFDLLEKQQADKRTDVAILRVEQLHPFPKQQVTDLLASYPQKVQTIWVQEEPQNMGAWSFILREFPEIGISDLIARKKSASPATGYTKYHQQGQTNIINKAFDLTNKENI</sequence>
<dbReference type="Gene3D" id="3.40.50.11610">
    <property type="entry name" value="Multifunctional 2-oxoglutarate metabolism enzyme, C-terminal domain"/>
    <property type="match status" value="1"/>
</dbReference>
<evidence type="ECO:0000313" key="9">
    <source>
        <dbReference type="Proteomes" id="UP000249873"/>
    </source>
</evidence>
<dbReference type="GO" id="GO:0006099">
    <property type="term" value="P:tricarboxylic acid cycle"/>
    <property type="evidence" value="ECO:0007669"/>
    <property type="project" value="TreeGrafter"/>
</dbReference>
<dbReference type="PIRSF" id="PIRSF000157">
    <property type="entry name" value="Oxoglu_dh_E1"/>
    <property type="match status" value="1"/>
</dbReference>
<dbReference type="Pfam" id="PF16870">
    <property type="entry name" value="OxoGdeHyase_C"/>
    <property type="match status" value="1"/>
</dbReference>
<dbReference type="NCBIfam" id="NF006914">
    <property type="entry name" value="PRK09404.1"/>
    <property type="match status" value="1"/>
</dbReference>
<dbReference type="SUPFAM" id="SSF52518">
    <property type="entry name" value="Thiamin diphosphate-binding fold (THDP-binding)"/>
    <property type="match status" value="2"/>
</dbReference>
<dbReference type="InterPro" id="IPR005475">
    <property type="entry name" value="Transketolase-like_Pyr-bd"/>
</dbReference>
<evidence type="ECO:0000256" key="5">
    <source>
        <dbReference type="ARBA" id="ARBA00023002"/>
    </source>
</evidence>
<accession>A0A2Z4GAP4</accession>
<dbReference type="EC" id="1.2.4.2" evidence="4"/>
<dbReference type="Pfam" id="PF00676">
    <property type="entry name" value="E1_dh"/>
    <property type="match status" value="1"/>
</dbReference>
<dbReference type="PANTHER" id="PTHR23152:SF4">
    <property type="entry name" value="2-OXOADIPATE DEHYDROGENASE COMPLEX COMPONENT E1"/>
    <property type="match status" value="1"/>
</dbReference>
<dbReference type="CDD" id="cd02016">
    <property type="entry name" value="TPP_E1_OGDC_like"/>
    <property type="match status" value="1"/>
</dbReference>
<gene>
    <name evidence="8" type="ORF">DJ013_08170</name>
</gene>
<protein>
    <recommendedName>
        <fullName evidence="4">oxoglutarate dehydrogenase (succinyl-transferring)</fullName>
        <ecNumber evidence="4">1.2.4.2</ecNumber>
    </recommendedName>
</protein>
<dbReference type="Proteomes" id="UP000249873">
    <property type="component" value="Chromosome"/>
</dbReference>
<dbReference type="InterPro" id="IPR011603">
    <property type="entry name" value="2oxoglutarate_DH_E1"/>
</dbReference>
<dbReference type="NCBIfam" id="TIGR00239">
    <property type="entry name" value="2oxo_dh_E1"/>
    <property type="match status" value="1"/>
</dbReference>
<dbReference type="SMART" id="SM00861">
    <property type="entry name" value="Transket_pyr"/>
    <property type="match status" value="1"/>
</dbReference>
<comment type="function">
    <text evidence="2">E1 component of the 2-oxoglutarate dehydrogenase (OGDH) complex which catalyzes the decarboxylation of 2-oxoglutarate, the first step in the conversion of 2-oxoglutarate to succinyl-CoA and CO(2).</text>
</comment>
<dbReference type="AlphaFoldDB" id="A0A2Z4GAP4"/>
<name>A0A2Z4GAP4_9BACT</name>
<dbReference type="InterPro" id="IPR042179">
    <property type="entry name" value="KGD_C_sf"/>
</dbReference>
<keyword evidence="5" id="KW-0560">Oxidoreductase</keyword>
<dbReference type="NCBIfam" id="NF008907">
    <property type="entry name" value="PRK12270.1"/>
    <property type="match status" value="1"/>
</dbReference>
<dbReference type="Gene3D" id="3.40.50.12470">
    <property type="match status" value="1"/>
</dbReference>
<dbReference type="InterPro" id="IPR031717">
    <property type="entry name" value="ODO-1/KGD_C"/>
</dbReference>
<organism evidence="8 9">
    <name type="scientific">Arcticibacterium luteifluviistationis</name>
    <dbReference type="NCBI Taxonomy" id="1784714"/>
    <lineage>
        <taxon>Bacteria</taxon>
        <taxon>Pseudomonadati</taxon>
        <taxon>Bacteroidota</taxon>
        <taxon>Cytophagia</taxon>
        <taxon>Cytophagales</taxon>
        <taxon>Leadbetterellaceae</taxon>
        <taxon>Arcticibacterium</taxon>
    </lineage>
</organism>
<dbReference type="Pfam" id="PF16078">
    <property type="entry name" value="2-oxogl_dehyd_N"/>
    <property type="match status" value="1"/>
</dbReference>
<dbReference type="EMBL" id="CP029480">
    <property type="protein sequence ID" value="AWV98148.1"/>
    <property type="molecule type" value="Genomic_DNA"/>
</dbReference>
<dbReference type="Gene3D" id="1.10.287.1150">
    <property type="entry name" value="TPP helical domain"/>
    <property type="match status" value="1"/>
</dbReference>
<evidence type="ECO:0000256" key="1">
    <source>
        <dbReference type="ARBA" id="ARBA00001964"/>
    </source>
</evidence>
<evidence type="ECO:0000256" key="2">
    <source>
        <dbReference type="ARBA" id="ARBA00003906"/>
    </source>
</evidence>
<reference evidence="8 9" key="1">
    <citation type="submission" date="2018-05" db="EMBL/GenBank/DDBJ databases">
        <title>Complete genome sequence of Arcticibacterium luteifluviistationis SM1504T, a cytophagaceae bacterium isolated from Arctic surface seawater.</title>
        <authorList>
            <person name="Li Y."/>
            <person name="Qin Q.-L."/>
        </authorList>
    </citation>
    <scope>NUCLEOTIDE SEQUENCE [LARGE SCALE GENOMIC DNA]</scope>
    <source>
        <strain evidence="8 9">SM1504</strain>
    </source>
</reference>
<dbReference type="GO" id="GO:0004591">
    <property type="term" value="F:oxoglutarate dehydrogenase (succinyl-transferring) activity"/>
    <property type="evidence" value="ECO:0007669"/>
    <property type="project" value="UniProtKB-EC"/>
</dbReference>
<evidence type="ECO:0000256" key="3">
    <source>
        <dbReference type="ARBA" id="ARBA00006936"/>
    </source>
</evidence>
<comment type="cofactor">
    <cofactor evidence="1">
        <name>thiamine diphosphate</name>
        <dbReference type="ChEBI" id="CHEBI:58937"/>
    </cofactor>
</comment>
<proteinExistence type="inferred from homology"/>